<dbReference type="Proteomes" id="UP001497623">
    <property type="component" value="Unassembled WGS sequence"/>
</dbReference>
<proteinExistence type="predicted"/>
<feature type="chain" id="PRO_5043371245" evidence="5">
    <location>
        <begin position="23"/>
        <end position="137"/>
    </location>
</feature>
<dbReference type="PANTHER" id="PTHR24064">
    <property type="entry name" value="SOLUTE CARRIER FAMILY 22 MEMBER"/>
    <property type="match status" value="1"/>
</dbReference>
<evidence type="ECO:0000256" key="3">
    <source>
        <dbReference type="ARBA" id="ARBA00022989"/>
    </source>
</evidence>
<dbReference type="Gene3D" id="1.20.1250.20">
    <property type="entry name" value="MFS general substrate transporter like domains"/>
    <property type="match status" value="1"/>
</dbReference>
<dbReference type="AlphaFoldDB" id="A0AAV2RBP6"/>
<keyword evidence="7" id="KW-1185">Reference proteome</keyword>
<reference evidence="6 7" key="1">
    <citation type="submission" date="2024-05" db="EMBL/GenBank/DDBJ databases">
        <authorList>
            <person name="Wallberg A."/>
        </authorList>
    </citation>
    <scope>NUCLEOTIDE SEQUENCE [LARGE SCALE GENOMIC DNA]</scope>
</reference>
<evidence type="ECO:0000256" key="4">
    <source>
        <dbReference type="ARBA" id="ARBA00023136"/>
    </source>
</evidence>
<evidence type="ECO:0000256" key="5">
    <source>
        <dbReference type="SAM" id="SignalP"/>
    </source>
</evidence>
<keyword evidence="2" id="KW-0812">Transmembrane</keyword>
<dbReference type="SUPFAM" id="SSF103473">
    <property type="entry name" value="MFS general substrate transporter"/>
    <property type="match status" value="1"/>
</dbReference>
<name>A0AAV2RBP6_MEGNR</name>
<comment type="caution">
    <text evidence="6">The sequence shown here is derived from an EMBL/GenBank/DDBJ whole genome shotgun (WGS) entry which is preliminary data.</text>
</comment>
<protein>
    <submittedName>
        <fullName evidence="6">Uncharacterized protein</fullName>
    </submittedName>
</protein>
<keyword evidence="5" id="KW-0732">Signal</keyword>
<evidence type="ECO:0000256" key="2">
    <source>
        <dbReference type="ARBA" id="ARBA00022692"/>
    </source>
</evidence>
<feature type="signal peptide" evidence="5">
    <location>
        <begin position="1"/>
        <end position="22"/>
    </location>
</feature>
<evidence type="ECO:0000313" key="6">
    <source>
        <dbReference type="EMBL" id="CAL4120619.1"/>
    </source>
</evidence>
<feature type="non-terminal residue" evidence="6">
    <location>
        <position position="1"/>
    </location>
</feature>
<keyword evidence="4" id="KW-0472">Membrane</keyword>
<gene>
    <name evidence="6" type="ORF">MNOR_LOCUS22083</name>
</gene>
<sequence length="137" mass="14654">GIQWLSMTLALLAKGLISMAWAALYLQCTELFPTEVRILGMGTSGVMNSIGSSMSAYISDLLAPVVPWAPSVIFGSASILGSLALSLLPESRGIPMPDTIHDLETRDYSKILRDPNPKITAAAMTRSYTSMPSLNHA</sequence>
<evidence type="ECO:0000313" key="7">
    <source>
        <dbReference type="Proteomes" id="UP001497623"/>
    </source>
</evidence>
<dbReference type="GO" id="GO:0016020">
    <property type="term" value="C:membrane"/>
    <property type="evidence" value="ECO:0007669"/>
    <property type="project" value="UniProtKB-SubCell"/>
</dbReference>
<organism evidence="6 7">
    <name type="scientific">Meganyctiphanes norvegica</name>
    <name type="common">Northern krill</name>
    <name type="synonym">Thysanopoda norvegica</name>
    <dbReference type="NCBI Taxonomy" id="48144"/>
    <lineage>
        <taxon>Eukaryota</taxon>
        <taxon>Metazoa</taxon>
        <taxon>Ecdysozoa</taxon>
        <taxon>Arthropoda</taxon>
        <taxon>Crustacea</taxon>
        <taxon>Multicrustacea</taxon>
        <taxon>Malacostraca</taxon>
        <taxon>Eumalacostraca</taxon>
        <taxon>Eucarida</taxon>
        <taxon>Euphausiacea</taxon>
        <taxon>Euphausiidae</taxon>
        <taxon>Meganyctiphanes</taxon>
    </lineage>
</organism>
<evidence type="ECO:0000256" key="1">
    <source>
        <dbReference type="ARBA" id="ARBA00004141"/>
    </source>
</evidence>
<dbReference type="EMBL" id="CAXKWB010018283">
    <property type="protein sequence ID" value="CAL4120619.1"/>
    <property type="molecule type" value="Genomic_DNA"/>
</dbReference>
<comment type="subcellular location">
    <subcellularLocation>
        <location evidence="1">Membrane</location>
        <topology evidence="1">Multi-pass membrane protein</topology>
    </subcellularLocation>
</comment>
<keyword evidence="3" id="KW-1133">Transmembrane helix</keyword>
<dbReference type="InterPro" id="IPR036259">
    <property type="entry name" value="MFS_trans_sf"/>
</dbReference>
<accession>A0AAV2RBP6</accession>